<name>A0ABQ9G5V1_9NEOP</name>
<evidence type="ECO:0000313" key="3">
    <source>
        <dbReference type="Proteomes" id="UP001159363"/>
    </source>
</evidence>
<keyword evidence="3" id="KW-1185">Reference proteome</keyword>
<evidence type="ECO:0000256" key="1">
    <source>
        <dbReference type="SAM" id="MobiDB-lite"/>
    </source>
</evidence>
<reference evidence="2 3" key="1">
    <citation type="submission" date="2023-02" db="EMBL/GenBank/DDBJ databases">
        <title>LHISI_Scaffold_Assembly.</title>
        <authorList>
            <person name="Stuart O.P."/>
            <person name="Cleave R."/>
            <person name="Magrath M.J.L."/>
            <person name="Mikheyev A.S."/>
        </authorList>
    </citation>
    <scope>NUCLEOTIDE SEQUENCE [LARGE SCALE GENOMIC DNA]</scope>
    <source>
        <strain evidence="2">Daus_M_001</strain>
        <tissue evidence="2">Leg muscle</tissue>
    </source>
</reference>
<proteinExistence type="predicted"/>
<gene>
    <name evidence="2" type="ORF">PR048_031639</name>
</gene>
<sequence length="143" mass="15790">MKDIVVSKDFVGRYKSSAREKSLESLFLDGNTSRDRYAASKGWVVVEPESQQPPAVSSFTSFSQEDRPRRTEPAAPAVTDEAQKKFGSAKAISSDQFFGDSADSTVVTHISVDSLVNEYIYESVCVYVRVHVCFCACVRLCVS</sequence>
<dbReference type="EMBL" id="JARBHB010000015">
    <property type="protein sequence ID" value="KAJ8867834.1"/>
    <property type="molecule type" value="Genomic_DNA"/>
</dbReference>
<accession>A0ABQ9G5V1</accession>
<feature type="compositionally biased region" description="Polar residues" evidence="1">
    <location>
        <begin position="49"/>
        <end position="63"/>
    </location>
</feature>
<protein>
    <submittedName>
        <fullName evidence="2">Uncharacterized protein</fullName>
    </submittedName>
</protein>
<evidence type="ECO:0000313" key="2">
    <source>
        <dbReference type="EMBL" id="KAJ8867834.1"/>
    </source>
</evidence>
<dbReference type="Proteomes" id="UP001159363">
    <property type="component" value="Chromosome 14"/>
</dbReference>
<feature type="region of interest" description="Disordered" evidence="1">
    <location>
        <begin position="49"/>
        <end position="77"/>
    </location>
</feature>
<organism evidence="2 3">
    <name type="scientific">Dryococelus australis</name>
    <dbReference type="NCBI Taxonomy" id="614101"/>
    <lineage>
        <taxon>Eukaryota</taxon>
        <taxon>Metazoa</taxon>
        <taxon>Ecdysozoa</taxon>
        <taxon>Arthropoda</taxon>
        <taxon>Hexapoda</taxon>
        <taxon>Insecta</taxon>
        <taxon>Pterygota</taxon>
        <taxon>Neoptera</taxon>
        <taxon>Polyneoptera</taxon>
        <taxon>Phasmatodea</taxon>
        <taxon>Verophasmatodea</taxon>
        <taxon>Anareolatae</taxon>
        <taxon>Phasmatidae</taxon>
        <taxon>Eurycanthinae</taxon>
        <taxon>Dryococelus</taxon>
    </lineage>
</organism>
<comment type="caution">
    <text evidence="2">The sequence shown here is derived from an EMBL/GenBank/DDBJ whole genome shotgun (WGS) entry which is preliminary data.</text>
</comment>